<evidence type="ECO:0000256" key="4">
    <source>
        <dbReference type="ARBA" id="ARBA00023125"/>
    </source>
</evidence>
<dbReference type="PANTHER" id="PTHR10812">
    <property type="entry name" value="TRANSCRIPTION FACTOR AP-2"/>
    <property type="match status" value="1"/>
</dbReference>
<keyword evidence="3" id="KW-0805">Transcription regulation</keyword>
<evidence type="ECO:0000256" key="6">
    <source>
        <dbReference type="ARBA" id="ARBA00023242"/>
    </source>
</evidence>
<comment type="caution">
    <text evidence="8">The sequence shown here is derived from an EMBL/GenBank/DDBJ whole genome shotgun (WGS) entry which is preliminary data.</text>
</comment>
<dbReference type="AlphaFoldDB" id="A0AAV5WH62"/>
<feature type="non-terminal residue" evidence="8">
    <location>
        <position position="1"/>
    </location>
</feature>
<proteinExistence type="inferred from homology"/>
<keyword evidence="4" id="KW-0238">DNA-binding</keyword>
<comment type="subcellular location">
    <subcellularLocation>
        <location evidence="1">Nucleus</location>
    </subcellularLocation>
</comment>
<sequence>KRKLDVLQFTVEKLRAAAAKAAAEDVVEAVAAGAGEPPHIDKSTFCKVAGRLCVVGHSTMYHVTVAEVERRTSEPECLTRSNIGTLLKRGKIGGCSDTLALLLAEKGLESNVHKKKKLKVNTLSALLEGESIQLATDHRALIETHLRELQLARLLIRTGATPVELMATLHDAECAMSIAAELETLASEWCEGGIDVTSSPISFLQSFSLTSHGFGPEEFRTFAAFFHRFVAALEGECSNTIEEAGAQVLLGDTLPSTLLPELHYFLSKEIQAALQLQQRQGRTANFGDAPARLTLEHIKYNISVAEVQRRIATPESLNTSILVSQMRRGKTANSNGALRGEFAKHGIVVNSGKRKTERVTSFTAMLEKESLVLAADMRECISLFFPTEDAAAALIANVDCKPMSEEMEARIAQFEATSRLCTSLSRLFLTLRLPIADRLPPVLSPHAHIVYNYSAVTHGFGPDECVNWLDAFGRVCDAAKEKLTL</sequence>
<dbReference type="GO" id="GO:0000977">
    <property type="term" value="F:RNA polymerase II transcription regulatory region sequence-specific DNA binding"/>
    <property type="evidence" value="ECO:0007669"/>
    <property type="project" value="TreeGrafter"/>
</dbReference>
<feature type="domain" description="Transcription factor AP-2 C-terminal" evidence="7">
    <location>
        <begin position="290"/>
        <end position="476"/>
    </location>
</feature>
<dbReference type="EMBL" id="BTSY01000005">
    <property type="protein sequence ID" value="GMT29653.1"/>
    <property type="molecule type" value="Genomic_DNA"/>
</dbReference>
<evidence type="ECO:0000256" key="5">
    <source>
        <dbReference type="ARBA" id="ARBA00023163"/>
    </source>
</evidence>
<evidence type="ECO:0000313" key="9">
    <source>
        <dbReference type="Proteomes" id="UP001432322"/>
    </source>
</evidence>
<gene>
    <name evidence="8" type="ORF">PFISCL1PPCAC_20950</name>
</gene>
<evidence type="ECO:0000256" key="2">
    <source>
        <dbReference type="ARBA" id="ARBA00007770"/>
    </source>
</evidence>
<dbReference type="Proteomes" id="UP001432322">
    <property type="component" value="Unassembled WGS sequence"/>
</dbReference>
<dbReference type="GO" id="GO:0005634">
    <property type="term" value="C:nucleus"/>
    <property type="evidence" value="ECO:0007669"/>
    <property type="project" value="UniProtKB-SubCell"/>
</dbReference>
<dbReference type="GO" id="GO:0000981">
    <property type="term" value="F:DNA-binding transcription factor activity, RNA polymerase II-specific"/>
    <property type="evidence" value="ECO:0007669"/>
    <property type="project" value="TreeGrafter"/>
</dbReference>
<comment type="similarity">
    <text evidence="2">Belongs to the AP-2 family.</text>
</comment>
<evidence type="ECO:0000259" key="7">
    <source>
        <dbReference type="Pfam" id="PF03299"/>
    </source>
</evidence>
<keyword evidence="5" id="KW-0804">Transcription</keyword>
<evidence type="ECO:0000256" key="3">
    <source>
        <dbReference type="ARBA" id="ARBA00023015"/>
    </source>
</evidence>
<dbReference type="GO" id="GO:0042127">
    <property type="term" value="P:regulation of cell population proliferation"/>
    <property type="evidence" value="ECO:0007669"/>
    <property type="project" value="TreeGrafter"/>
</dbReference>
<dbReference type="InterPro" id="IPR013854">
    <property type="entry name" value="TF_AP2_C"/>
</dbReference>
<accession>A0AAV5WH62</accession>
<keyword evidence="9" id="KW-1185">Reference proteome</keyword>
<dbReference type="PANTHER" id="PTHR10812:SF17">
    <property type="entry name" value="TRANSCRIPTION FACTOR AP-2, ISOFORM D"/>
    <property type="match status" value="1"/>
</dbReference>
<organism evidence="8 9">
    <name type="scientific">Pristionchus fissidentatus</name>
    <dbReference type="NCBI Taxonomy" id="1538716"/>
    <lineage>
        <taxon>Eukaryota</taxon>
        <taxon>Metazoa</taxon>
        <taxon>Ecdysozoa</taxon>
        <taxon>Nematoda</taxon>
        <taxon>Chromadorea</taxon>
        <taxon>Rhabditida</taxon>
        <taxon>Rhabditina</taxon>
        <taxon>Diplogasteromorpha</taxon>
        <taxon>Diplogasteroidea</taxon>
        <taxon>Neodiplogasteridae</taxon>
        <taxon>Pristionchus</taxon>
    </lineage>
</organism>
<protein>
    <recommendedName>
        <fullName evidence="7">Transcription factor AP-2 C-terminal domain-containing protein</fullName>
    </recommendedName>
</protein>
<feature type="domain" description="Transcription factor AP-2 C-terminal" evidence="7">
    <location>
        <begin position="45"/>
        <end position="230"/>
    </location>
</feature>
<name>A0AAV5WH62_9BILA</name>
<keyword evidence="6" id="KW-0539">Nucleus</keyword>
<evidence type="ECO:0000313" key="8">
    <source>
        <dbReference type="EMBL" id="GMT29653.1"/>
    </source>
</evidence>
<dbReference type="Pfam" id="PF03299">
    <property type="entry name" value="TF_AP-2"/>
    <property type="match status" value="2"/>
</dbReference>
<reference evidence="8" key="1">
    <citation type="submission" date="2023-10" db="EMBL/GenBank/DDBJ databases">
        <title>Genome assembly of Pristionchus species.</title>
        <authorList>
            <person name="Yoshida K."/>
            <person name="Sommer R.J."/>
        </authorList>
    </citation>
    <scope>NUCLEOTIDE SEQUENCE</scope>
    <source>
        <strain evidence="8">RS5133</strain>
    </source>
</reference>
<dbReference type="InterPro" id="IPR004979">
    <property type="entry name" value="TF_AP2"/>
</dbReference>
<evidence type="ECO:0000256" key="1">
    <source>
        <dbReference type="ARBA" id="ARBA00004123"/>
    </source>
</evidence>